<keyword evidence="3" id="KW-1185">Reference proteome</keyword>
<name>A0A4Y6UQ72_SACBS</name>
<evidence type="ECO:0000313" key="2">
    <source>
        <dbReference type="EMBL" id="QDH19783.1"/>
    </source>
</evidence>
<feature type="region of interest" description="Disordered" evidence="1">
    <location>
        <begin position="432"/>
        <end position="456"/>
    </location>
</feature>
<reference evidence="2 3" key="1">
    <citation type="submission" date="2019-06" db="EMBL/GenBank/DDBJ databases">
        <title>Saccharibacillus brassicae sp. nov., an endophytic bacterium isolated from Chinese cabbage seeds (Brassica pekinensis).</title>
        <authorList>
            <person name="Jiang L."/>
            <person name="Lee J."/>
            <person name="Kim S.W."/>
        </authorList>
    </citation>
    <scope>NUCLEOTIDE SEQUENCE [LARGE SCALE GENOMIC DNA]</scope>
    <source>
        <strain evidence="3">KCTC 43072 / ATSA2</strain>
    </source>
</reference>
<dbReference type="EMBL" id="CP041217">
    <property type="protein sequence ID" value="QDH19783.1"/>
    <property type="molecule type" value="Genomic_DNA"/>
</dbReference>
<organism evidence="2 3">
    <name type="scientific">Saccharibacillus brassicae</name>
    <dbReference type="NCBI Taxonomy" id="2583377"/>
    <lineage>
        <taxon>Bacteria</taxon>
        <taxon>Bacillati</taxon>
        <taxon>Bacillota</taxon>
        <taxon>Bacilli</taxon>
        <taxon>Bacillales</taxon>
        <taxon>Paenibacillaceae</taxon>
        <taxon>Saccharibacillus</taxon>
    </lineage>
</organism>
<accession>A0A4Y6UQ72</accession>
<dbReference type="OrthoDB" id="2955634at2"/>
<proteinExistence type="predicted"/>
<feature type="compositionally biased region" description="Basic and acidic residues" evidence="1">
    <location>
        <begin position="447"/>
        <end position="456"/>
    </location>
</feature>
<dbReference type="InterPro" id="IPR021145">
    <property type="entry name" value="Portal_protein_SPP1_Gp6-like"/>
</dbReference>
<dbReference type="KEGG" id="saca:FFV09_02220"/>
<dbReference type="Pfam" id="PF05133">
    <property type="entry name" value="SPP1_portal"/>
    <property type="match status" value="1"/>
</dbReference>
<dbReference type="Proteomes" id="UP000316968">
    <property type="component" value="Chromosome"/>
</dbReference>
<evidence type="ECO:0000256" key="1">
    <source>
        <dbReference type="SAM" id="MobiDB-lite"/>
    </source>
</evidence>
<sequence length="456" mass="52045">MNPLKPIIGLETAVNPIDSFIQEYGYGKDWFVEYCGDYQQQNRVMDIVNKKLYLAGEHAILNKRFTTLDKDIHIPNKIVLQYAKQLLTYATSFLIGNKITLSGNERVVEEFRKIYKTSDYDKKDFDLVHNVNKFGNAYEYVWIKPGQARKISSKIIDPADSFPVYGHEGEYVAFVEHYVSGNVSYYNVYYPDRVQKYSNAGGSLMLKNTFSNLSGLPVVYRNDNPLDSRYGRSDLEDYMTILDSLELLLTKSVISYYSFISGIPVITGQRLFDKKAYKDAEGLDRNVVGEGLQLDSDSTFKFESNEISHEAFEKLYKTLMTSLLDVASVPAVAMGKADVSNLSEISIKLMYSMASIRARVTEKYIKESMRVRFDKIRTLLEYKGITFSDEEYESLDITFTHSIPQSETDIISNLKTLREMGAMSIESVVTNSPYTSDTNSELQKLQSEIKQDTNNV</sequence>
<feature type="compositionally biased region" description="Polar residues" evidence="1">
    <location>
        <begin position="432"/>
        <end position="446"/>
    </location>
</feature>
<evidence type="ECO:0000313" key="3">
    <source>
        <dbReference type="Proteomes" id="UP000316968"/>
    </source>
</evidence>
<dbReference type="RefSeq" id="WP_141446170.1">
    <property type="nucleotide sequence ID" value="NZ_CP041217.1"/>
</dbReference>
<protein>
    <submittedName>
        <fullName evidence="2">Phage portal protein</fullName>
    </submittedName>
</protein>
<gene>
    <name evidence="2" type="ORF">FFV09_02220</name>
</gene>
<dbReference type="AlphaFoldDB" id="A0A4Y6UQ72"/>